<gene>
    <name evidence="5" type="ordered locus">SJA_P1-01480</name>
</gene>
<keyword evidence="6" id="KW-1185">Reference proteome</keyword>
<organism evidence="5 6">
    <name type="scientific">Sphingobium indicum (strain DSM 16413 / CCM 7287 / MTCC 6362 / UT26 / NBRC 101211 / UT26S)</name>
    <name type="common">Sphingobium japonicum</name>
    <dbReference type="NCBI Taxonomy" id="452662"/>
    <lineage>
        <taxon>Bacteria</taxon>
        <taxon>Pseudomonadati</taxon>
        <taxon>Pseudomonadota</taxon>
        <taxon>Alphaproteobacteria</taxon>
        <taxon>Sphingomonadales</taxon>
        <taxon>Sphingomonadaceae</taxon>
        <taxon>Sphingobium</taxon>
    </lineage>
</organism>
<dbReference type="SUPFAM" id="SSF53901">
    <property type="entry name" value="Thiolase-like"/>
    <property type="match status" value="1"/>
</dbReference>
<dbReference type="Gene3D" id="3.40.47.10">
    <property type="match status" value="1"/>
</dbReference>
<dbReference type="KEGG" id="sjp:SJA_P1-01480"/>
<evidence type="ECO:0000256" key="3">
    <source>
        <dbReference type="ARBA" id="ARBA00023315"/>
    </source>
</evidence>
<proteinExistence type="inferred from homology"/>
<dbReference type="Proteomes" id="UP000007753">
    <property type="component" value="Plasmid pCHQ1"/>
</dbReference>
<dbReference type="InterPro" id="IPR020617">
    <property type="entry name" value="Thiolase_C"/>
</dbReference>
<dbReference type="RefSeq" id="WP_013041687.1">
    <property type="nucleotide sequence ID" value="NC_014007.1"/>
</dbReference>
<dbReference type="GO" id="GO:0016747">
    <property type="term" value="F:acyltransferase activity, transferring groups other than amino-acyl groups"/>
    <property type="evidence" value="ECO:0007669"/>
    <property type="project" value="InterPro"/>
</dbReference>
<feature type="domain" description="Thiolase C-terminal" evidence="4">
    <location>
        <begin position="2"/>
        <end position="68"/>
    </location>
</feature>
<dbReference type="PANTHER" id="PTHR18919">
    <property type="entry name" value="ACETYL-COA C-ACYLTRANSFERASE"/>
    <property type="match status" value="1"/>
</dbReference>
<keyword evidence="3" id="KW-0012">Acyltransferase</keyword>
<keyword evidence="2 5" id="KW-0808">Transferase</keyword>
<evidence type="ECO:0000259" key="4">
    <source>
        <dbReference type="Pfam" id="PF02803"/>
    </source>
</evidence>
<dbReference type="InterPro" id="IPR016039">
    <property type="entry name" value="Thiolase-like"/>
</dbReference>
<dbReference type="PANTHER" id="PTHR18919:SF107">
    <property type="entry name" value="ACETYL-COA ACETYLTRANSFERASE, CYTOSOLIC"/>
    <property type="match status" value="1"/>
</dbReference>
<accession>D4Z918</accession>
<reference evidence="5 6" key="1">
    <citation type="journal article" date="2010" name="J. Bacteriol.">
        <title>Complete genome sequence of the representative gamma-hexachlorocyclohexane-degrading bacterium Sphingobium japonicum UT26.</title>
        <authorList>
            <person name="Nagata Y."/>
            <person name="Ohtsubo Y."/>
            <person name="Endo R."/>
            <person name="Ichikawa N."/>
            <person name="Ankai A."/>
            <person name="Oguchi A."/>
            <person name="Fukui S."/>
            <person name="Fujita N."/>
            <person name="Tsuda M."/>
        </authorList>
    </citation>
    <scope>NUCLEOTIDE SEQUENCE [LARGE SCALE GENOMIC DNA]</scope>
    <source>
        <strain evidence="6">DSM 16413 / CCM 7287 / MTCC 6362 / UT26 / NBRC 101211 / UT26S</strain>
        <plasmid evidence="5 6">pCHQ1</plasmid>
    </source>
</reference>
<dbReference type="Pfam" id="PF02803">
    <property type="entry name" value="Thiolase_C"/>
    <property type="match status" value="1"/>
</dbReference>
<geneLocation type="plasmid" evidence="5 6">
    <name>pCHQ1</name>
</geneLocation>
<keyword evidence="5" id="KW-0614">Plasmid</keyword>
<dbReference type="EMBL" id="AP010805">
    <property type="protein sequence ID" value="BAI99100.1"/>
    <property type="molecule type" value="Genomic_DNA"/>
</dbReference>
<dbReference type="GeneID" id="31785258"/>
<evidence type="ECO:0000313" key="5">
    <source>
        <dbReference type="EMBL" id="BAI99100.1"/>
    </source>
</evidence>
<sequence length="70" mass="7692">MDAIDLIELDEAFAPQVLAVVKAWGRSADNSWHERLNVNGSGISFGHPIGVSGARIRGTLAHELRQRDLR</sequence>
<name>D4Z918_SPHIU</name>
<evidence type="ECO:0000256" key="1">
    <source>
        <dbReference type="ARBA" id="ARBA00010982"/>
    </source>
</evidence>
<protein>
    <submittedName>
        <fullName evidence="5">Putative acetyl-CoA acetyltransferase</fullName>
    </submittedName>
</protein>
<comment type="similarity">
    <text evidence="1">Belongs to the thiolase-like superfamily. Thiolase family.</text>
</comment>
<dbReference type="AlphaFoldDB" id="D4Z918"/>
<dbReference type="HOGENOM" id="CLU_031026_3_4_5"/>
<evidence type="ECO:0000256" key="2">
    <source>
        <dbReference type="ARBA" id="ARBA00022679"/>
    </source>
</evidence>
<evidence type="ECO:0000313" key="6">
    <source>
        <dbReference type="Proteomes" id="UP000007753"/>
    </source>
</evidence>